<evidence type="ECO:0008006" key="4">
    <source>
        <dbReference type="Google" id="ProtNLM"/>
    </source>
</evidence>
<proteinExistence type="predicted"/>
<dbReference type="AlphaFoldDB" id="A0A411WN70"/>
<organism evidence="2 3">
    <name type="scientific">Limnobaculum zhutongyuii</name>
    <dbReference type="NCBI Taxonomy" id="2498113"/>
    <lineage>
        <taxon>Bacteria</taxon>
        <taxon>Pseudomonadati</taxon>
        <taxon>Pseudomonadota</taxon>
        <taxon>Gammaproteobacteria</taxon>
        <taxon>Enterobacterales</taxon>
        <taxon>Budviciaceae</taxon>
        <taxon>Limnobaculum</taxon>
    </lineage>
</organism>
<dbReference type="SUPFAM" id="SSF81901">
    <property type="entry name" value="HCP-like"/>
    <property type="match status" value="1"/>
</dbReference>
<dbReference type="InterPro" id="IPR011990">
    <property type="entry name" value="TPR-like_helical_dom_sf"/>
</dbReference>
<accession>A0A411WN70</accession>
<name>A0A411WN70_9GAMM</name>
<dbReference type="EMBL" id="CP034752">
    <property type="protein sequence ID" value="QBH97701.1"/>
    <property type="molecule type" value="Genomic_DNA"/>
</dbReference>
<feature type="signal peptide" evidence="1">
    <location>
        <begin position="1"/>
        <end position="20"/>
    </location>
</feature>
<evidence type="ECO:0000313" key="3">
    <source>
        <dbReference type="Proteomes" id="UP000293154"/>
    </source>
</evidence>
<reference evidence="2 3" key="1">
    <citation type="submission" date="2019-03" db="EMBL/GenBank/DDBJ databases">
        <title>Pragia sp. nov. isolated from the gut tract of Carduelis flavirostris.</title>
        <authorList>
            <person name="Ge Y."/>
        </authorList>
    </citation>
    <scope>NUCLEOTIDE SEQUENCE [LARGE SCALE GENOMIC DNA]</scope>
    <source>
        <strain evidence="2 3">CF-458</strain>
    </source>
</reference>
<sequence length="353" mass="40503">MMKNIAKIIPLFLLVNTAFAAPQFDIQRTYPAVDVVNQPLSGCTTEVPLPTVREAEKYYQIAHKLWGEKETGLYPHMYALGTKAAKMGDWRAKLLMAELHLIKPVKKHGVIEYTEYNPKQSRTYINELMQQQVAASFYYMALWRNRALEEYTTSPSPASAYMYQSVQMGYSSALMYMANLRLTNKNSAQAQQYIACAAQNGSGRALNLLALAQNIKAKSQADWDQAFSYLHRSAQAGYYASFSEFVQFNDDYKQAMGKDYLSPAFLKRVAQFRQAIDPIRFYPDPYRKSMGRNPEKKASLLWQFTNLHRVLPLPPTRLPAWNGDISLALSDSDAEYYREDYTIPRLEQILNQR</sequence>
<evidence type="ECO:0000256" key="1">
    <source>
        <dbReference type="SAM" id="SignalP"/>
    </source>
</evidence>
<evidence type="ECO:0000313" key="2">
    <source>
        <dbReference type="EMBL" id="QBH97701.1"/>
    </source>
</evidence>
<dbReference type="Proteomes" id="UP000293154">
    <property type="component" value="Chromosome"/>
</dbReference>
<gene>
    <name evidence="2" type="ORF">EKN56_15585</name>
</gene>
<feature type="chain" id="PRO_5019229518" description="Sel1 repeat family protein" evidence="1">
    <location>
        <begin position="21"/>
        <end position="353"/>
    </location>
</feature>
<keyword evidence="1" id="KW-0732">Signal</keyword>
<keyword evidence="3" id="KW-1185">Reference proteome</keyword>
<dbReference type="RefSeq" id="WP_130592632.1">
    <property type="nucleotide sequence ID" value="NZ_CP034752.1"/>
</dbReference>
<dbReference type="OrthoDB" id="6638334at2"/>
<protein>
    <recommendedName>
        <fullName evidence="4">Sel1 repeat family protein</fullName>
    </recommendedName>
</protein>
<dbReference type="KEGG" id="prag:EKN56_15585"/>
<dbReference type="Gene3D" id="1.25.40.10">
    <property type="entry name" value="Tetratricopeptide repeat domain"/>
    <property type="match status" value="1"/>
</dbReference>